<reference evidence="2 3" key="1">
    <citation type="journal article" date="2015" name="Microbiome">
        <title>Genomic resolution of linkages in carbon, nitrogen, and sulfur cycling among widespread estuary sediment bacteria.</title>
        <authorList>
            <person name="Baker B.J."/>
            <person name="Lazar C.S."/>
            <person name="Teske A.P."/>
            <person name="Dick G.J."/>
        </authorList>
    </citation>
    <scope>NUCLEOTIDE SEQUENCE [LARGE SCALE GENOMIC DNA]</scope>
    <source>
        <strain evidence="2">DG_26</strain>
    </source>
</reference>
<gene>
    <name evidence="2" type="ORF">AMJ40_04885</name>
</gene>
<feature type="signal peptide" evidence="1">
    <location>
        <begin position="1"/>
        <end position="20"/>
    </location>
</feature>
<accession>A0A0S7WHV1</accession>
<evidence type="ECO:0000313" key="3">
    <source>
        <dbReference type="Proteomes" id="UP000051124"/>
    </source>
</evidence>
<feature type="chain" id="PRO_5006639455" description="Porin domain-containing protein" evidence="1">
    <location>
        <begin position="21"/>
        <end position="390"/>
    </location>
</feature>
<evidence type="ECO:0000256" key="1">
    <source>
        <dbReference type="SAM" id="SignalP"/>
    </source>
</evidence>
<dbReference type="EMBL" id="LIZT01000044">
    <property type="protein sequence ID" value="KPJ49749.1"/>
    <property type="molecule type" value="Genomic_DNA"/>
</dbReference>
<organism evidence="2 3">
    <name type="scientific">candidate division TA06 bacterium DG_26</name>
    <dbReference type="NCBI Taxonomy" id="1703771"/>
    <lineage>
        <taxon>Bacteria</taxon>
        <taxon>Bacteria division TA06</taxon>
    </lineage>
</organism>
<dbReference type="Proteomes" id="UP000051124">
    <property type="component" value="Unassembled WGS sequence"/>
</dbReference>
<evidence type="ECO:0000313" key="2">
    <source>
        <dbReference type="EMBL" id="KPJ49749.1"/>
    </source>
</evidence>
<evidence type="ECO:0008006" key="4">
    <source>
        <dbReference type="Google" id="ProtNLM"/>
    </source>
</evidence>
<comment type="caution">
    <text evidence="2">The sequence shown here is derived from an EMBL/GenBank/DDBJ whole genome shotgun (WGS) entry which is preliminary data.</text>
</comment>
<sequence>MMKIVAGCALGLLLCTSAGTRDVELFGYFEPQYNGICQDGTYYQFHYNKLRTDLKSRAVKNIEFGADVIYLLYHGKSEWNLLDFLPGHIRSSVPPETHRVLEFAYRDTLFLDNVYARLTLSRFALTAGKQQVSLGTGYFANPTDLFNVKDAIDPTYEQPGHNALRIDFMLNHRLQMMALYSPESNWEKSGKLMRIKAGFGRFDFSVMGSEIEYMVTDFPTMHVRQRQRRVLGGDFVGEFLGLGVWGEGAYSFLKDEEGEDFYEFLVGGDYTFESGLYTMLEHHRNSQGESDYREYDLNDWMRFFIGETRTISRDQLYGFVQYPVSDLLVVGGSVLASVSDRSAVLVPTVEYSLFENVDLVFMLNLYVGDDGKAYGSQMGNGGFIRCRVYF</sequence>
<proteinExistence type="predicted"/>
<dbReference type="AlphaFoldDB" id="A0A0S7WHV1"/>
<protein>
    <recommendedName>
        <fullName evidence="4">Porin domain-containing protein</fullName>
    </recommendedName>
</protein>
<name>A0A0S7WHV1_UNCT6</name>
<keyword evidence="1" id="KW-0732">Signal</keyword>